<reference evidence="3 4" key="1">
    <citation type="submission" date="2023-07" db="EMBL/GenBank/DDBJ databases">
        <title>Sequencing the genomes of 1000 actinobacteria strains.</title>
        <authorList>
            <person name="Klenk H.-P."/>
        </authorList>
    </citation>
    <scope>NUCLEOTIDE SEQUENCE [LARGE SCALE GENOMIC DNA]</scope>
    <source>
        <strain evidence="3 4">DSM 20167</strain>
    </source>
</reference>
<evidence type="ECO:0000313" key="3">
    <source>
        <dbReference type="EMBL" id="MDR7358126.1"/>
    </source>
</evidence>
<name>A0ABU2BHJ6_9MICC</name>
<protein>
    <submittedName>
        <fullName evidence="3">Lipoprotein YajG</fullName>
    </submittedName>
</protein>
<keyword evidence="4" id="KW-1185">Reference proteome</keyword>
<gene>
    <name evidence="3" type="ORF">J2S64_001817</name>
</gene>
<accession>A0ABU2BHJ6</accession>
<sequence>MIRRILLLLVVLAIPAGLATASQILANTANPPLPHQHPIVVELASPSGPSAQAPSQERDHDQD</sequence>
<feature type="region of interest" description="Disordered" evidence="1">
    <location>
        <begin position="44"/>
        <end position="63"/>
    </location>
</feature>
<feature type="compositionally biased region" description="Low complexity" evidence="1">
    <location>
        <begin position="44"/>
        <end position="55"/>
    </location>
</feature>
<feature type="chain" id="PRO_5047022239" evidence="2">
    <location>
        <begin position="22"/>
        <end position="63"/>
    </location>
</feature>
<dbReference type="EMBL" id="JAVDYI010000001">
    <property type="protein sequence ID" value="MDR7358126.1"/>
    <property type="molecule type" value="Genomic_DNA"/>
</dbReference>
<evidence type="ECO:0000256" key="2">
    <source>
        <dbReference type="SAM" id="SignalP"/>
    </source>
</evidence>
<keyword evidence="2" id="KW-0732">Signal</keyword>
<feature type="signal peptide" evidence="2">
    <location>
        <begin position="1"/>
        <end position="21"/>
    </location>
</feature>
<dbReference type="RefSeq" id="WP_302263140.1">
    <property type="nucleotide sequence ID" value="NZ_BAAAWO010000001.1"/>
</dbReference>
<evidence type="ECO:0000313" key="4">
    <source>
        <dbReference type="Proteomes" id="UP001183817"/>
    </source>
</evidence>
<dbReference type="Proteomes" id="UP001183817">
    <property type="component" value="Unassembled WGS sequence"/>
</dbReference>
<proteinExistence type="predicted"/>
<keyword evidence="3" id="KW-0449">Lipoprotein</keyword>
<comment type="caution">
    <text evidence="3">The sequence shown here is derived from an EMBL/GenBank/DDBJ whole genome shotgun (WGS) entry which is preliminary data.</text>
</comment>
<organism evidence="3 4">
    <name type="scientific">Paeniglutamicibacter sulfureus</name>
    <dbReference type="NCBI Taxonomy" id="43666"/>
    <lineage>
        <taxon>Bacteria</taxon>
        <taxon>Bacillati</taxon>
        <taxon>Actinomycetota</taxon>
        <taxon>Actinomycetes</taxon>
        <taxon>Micrococcales</taxon>
        <taxon>Micrococcaceae</taxon>
        <taxon>Paeniglutamicibacter</taxon>
    </lineage>
</organism>
<evidence type="ECO:0000256" key="1">
    <source>
        <dbReference type="SAM" id="MobiDB-lite"/>
    </source>
</evidence>